<dbReference type="STRING" id="291195.A0A437AJ00"/>
<dbReference type="SMART" id="SM00088">
    <property type="entry name" value="PINT"/>
    <property type="match status" value="1"/>
</dbReference>
<keyword evidence="2" id="KW-0647">Proteasome</keyword>
<dbReference type="InterPro" id="IPR000717">
    <property type="entry name" value="PCI_dom"/>
</dbReference>
<accession>A0A437AJ00</accession>
<evidence type="ECO:0000313" key="3">
    <source>
        <dbReference type="Proteomes" id="UP000282876"/>
    </source>
</evidence>
<dbReference type="SMART" id="SM00753">
    <property type="entry name" value="PAM"/>
    <property type="match status" value="1"/>
</dbReference>
<evidence type="ECO:0000259" key="1">
    <source>
        <dbReference type="PROSITE" id="PS50250"/>
    </source>
</evidence>
<gene>
    <name evidence="2" type="ORF">TUBRATIS_24900</name>
</gene>
<name>A0A437AJ00_9MICR</name>
<keyword evidence="3" id="KW-1185">Reference proteome</keyword>
<dbReference type="PANTHER" id="PTHR10678">
    <property type="entry name" value="26S PROTEASOME NON-ATPASE REGULATORY SUBUNIT 11/COP9 SIGNALOSOME COMPLEX SUBUNIT 2"/>
    <property type="match status" value="1"/>
</dbReference>
<dbReference type="AlphaFoldDB" id="A0A437AJ00"/>
<reference evidence="2 3" key="1">
    <citation type="submission" date="2018-10" db="EMBL/GenBank/DDBJ databases">
        <title>Draft genome sequence of the microsporidian Tubulinosema ratisbonensis.</title>
        <authorList>
            <person name="Polonais V."/>
            <person name="Peyretaillade E."/>
            <person name="Niehus S."/>
            <person name="Wawrzyniak I."/>
            <person name="Franchet A."/>
            <person name="Gaspin C."/>
            <person name="Reichstadt M."/>
            <person name="Belser C."/>
            <person name="Labadie K."/>
            <person name="Delbac F."/>
            <person name="Ferrandon D."/>
        </authorList>
    </citation>
    <scope>NUCLEOTIDE SEQUENCE [LARGE SCALE GENOMIC DNA]</scope>
    <source>
        <strain evidence="2 3">Franzen</strain>
    </source>
</reference>
<protein>
    <submittedName>
        <fullName evidence="2">26S proteasome regulatory complex</fullName>
    </submittedName>
</protein>
<dbReference type="VEuPathDB" id="MicrosporidiaDB:TUBRATIS_24900"/>
<dbReference type="Pfam" id="PF01399">
    <property type="entry name" value="PCI"/>
    <property type="match status" value="1"/>
</dbReference>
<dbReference type="EMBL" id="RCSS01000656">
    <property type="protein sequence ID" value="RVD91069.1"/>
    <property type="molecule type" value="Genomic_DNA"/>
</dbReference>
<dbReference type="SUPFAM" id="SSF46785">
    <property type="entry name" value="Winged helix' DNA-binding domain"/>
    <property type="match status" value="1"/>
</dbReference>
<dbReference type="PROSITE" id="PS50250">
    <property type="entry name" value="PCI"/>
    <property type="match status" value="1"/>
</dbReference>
<dbReference type="InterPro" id="IPR050871">
    <property type="entry name" value="26S_Proteasome/COP9_Components"/>
</dbReference>
<dbReference type="Proteomes" id="UP000282876">
    <property type="component" value="Unassembled WGS sequence"/>
</dbReference>
<feature type="domain" description="PCI" evidence="1">
    <location>
        <begin position="195"/>
        <end position="365"/>
    </location>
</feature>
<dbReference type="InterPro" id="IPR036390">
    <property type="entry name" value="WH_DNA-bd_sf"/>
</dbReference>
<evidence type="ECO:0000313" key="2">
    <source>
        <dbReference type="EMBL" id="RVD91069.1"/>
    </source>
</evidence>
<dbReference type="GO" id="GO:0000502">
    <property type="term" value="C:proteasome complex"/>
    <property type="evidence" value="ECO:0007669"/>
    <property type="project" value="UniProtKB-KW"/>
</dbReference>
<organism evidence="2 3">
    <name type="scientific">Tubulinosema ratisbonensis</name>
    <dbReference type="NCBI Taxonomy" id="291195"/>
    <lineage>
        <taxon>Eukaryota</taxon>
        <taxon>Fungi</taxon>
        <taxon>Fungi incertae sedis</taxon>
        <taxon>Microsporidia</taxon>
        <taxon>Tubulinosematoidea</taxon>
        <taxon>Tubulinosematidae</taxon>
        <taxon>Tubulinosema</taxon>
    </lineage>
</organism>
<sequence>MDNQTLLQELARNQNDSDKKEQTILENISNLIKIKDYNSIFKIISSLSSIWSDISTARISKIAKKSVDSLPKERDDNILYLLTELIDWSGKEGKKMLRLDLEVRKINFLLIFRKFRECLESICVILKDLKRFDDKENQIRLYVYESRAYYELNDISKAKSAMTSARALAVSSYCPTDLQANIDLLSGMFVCDDKLHSVAYSYFLESLDGFTICKNRMGAALSVRYLILSKIMSKKYDEIPVILKNKPIIPYLNDPVLIFFLEIRDACKKRDLKEYQNILQNNPSLLSEDTFVKKHLKELYSILLENNILKIIEPYSNIRINLISEKLNFSLEEIEEKLRKMILDGVIYGIIDNAKHLLIIYEKKTDDKDELMGEILKDLKEIANS</sequence>
<comment type="caution">
    <text evidence="2">The sequence shown here is derived from an EMBL/GenBank/DDBJ whole genome shotgun (WGS) entry which is preliminary data.</text>
</comment>
<dbReference type="OrthoDB" id="1418352at2759"/>
<dbReference type="Gene3D" id="1.25.40.570">
    <property type="match status" value="1"/>
</dbReference>
<proteinExistence type="predicted"/>